<dbReference type="AlphaFoldDB" id="A0AAW2U0V6"/>
<dbReference type="Pfam" id="PF12796">
    <property type="entry name" value="Ank_2"/>
    <property type="match status" value="1"/>
</dbReference>
<keyword evidence="1" id="KW-0812">Transmembrane</keyword>
<gene>
    <name evidence="3" type="ORF">Slati_3630100</name>
</gene>
<dbReference type="InterPro" id="IPR002110">
    <property type="entry name" value="Ankyrin_rpt"/>
</dbReference>
<feature type="transmembrane region" description="Helical" evidence="1">
    <location>
        <begin position="559"/>
        <end position="583"/>
    </location>
</feature>
<reference evidence="3" key="1">
    <citation type="submission" date="2020-06" db="EMBL/GenBank/DDBJ databases">
        <authorList>
            <person name="Li T."/>
            <person name="Hu X."/>
            <person name="Zhang T."/>
            <person name="Song X."/>
            <person name="Zhang H."/>
            <person name="Dai N."/>
            <person name="Sheng W."/>
            <person name="Hou X."/>
            <person name="Wei L."/>
        </authorList>
    </citation>
    <scope>NUCLEOTIDE SEQUENCE</scope>
    <source>
        <strain evidence="3">KEN1</strain>
        <tissue evidence="3">Leaf</tissue>
    </source>
</reference>
<proteinExistence type="predicted"/>
<feature type="transmembrane region" description="Helical" evidence="1">
    <location>
        <begin position="523"/>
        <end position="547"/>
    </location>
</feature>
<keyword evidence="1" id="KW-0472">Membrane</keyword>
<keyword evidence="1" id="KW-1133">Transmembrane helix</keyword>
<dbReference type="EMBL" id="JACGWN010000013">
    <property type="protein sequence ID" value="KAL0410404.1"/>
    <property type="molecule type" value="Genomic_DNA"/>
</dbReference>
<name>A0AAW2U0V6_9LAMI</name>
<organism evidence="3">
    <name type="scientific">Sesamum latifolium</name>
    <dbReference type="NCBI Taxonomy" id="2727402"/>
    <lineage>
        <taxon>Eukaryota</taxon>
        <taxon>Viridiplantae</taxon>
        <taxon>Streptophyta</taxon>
        <taxon>Embryophyta</taxon>
        <taxon>Tracheophyta</taxon>
        <taxon>Spermatophyta</taxon>
        <taxon>Magnoliopsida</taxon>
        <taxon>eudicotyledons</taxon>
        <taxon>Gunneridae</taxon>
        <taxon>Pentapetalae</taxon>
        <taxon>asterids</taxon>
        <taxon>lamiids</taxon>
        <taxon>Lamiales</taxon>
        <taxon>Pedaliaceae</taxon>
        <taxon>Sesamum</taxon>
    </lineage>
</organism>
<reference evidence="3" key="2">
    <citation type="journal article" date="2024" name="Plant">
        <title>Genomic evolution and insights into agronomic trait innovations of Sesamum species.</title>
        <authorList>
            <person name="Miao H."/>
            <person name="Wang L."/>
            <person name="Qu L."/>
            <person name="Liu H."/>
            <person name="Sun Y."/>
            <person name="Le M."/>
            <person name="Wang Q."/>
            <person name="Wei S."/>
            <person name="Zheng Y."/>
            <person name="Lin W."/>
            <person name="Duan Y."/>
            <person name="Cao H."/>
            <person name="Xiong S."/>
            <person name="Wang X."/>
            <person name="Wei L."/>
            <person name="Li C."/>
            <person name="Ma Q."/>
            <person name="Ju M."/>
            <person name="Zhao R."/>
            <person name="Li G."/>
            <person name="Mu C."/>
            <person name="Tian Q."/>
            <person name="Mei H."/>
            <person name="Zhang T."/>
            <person name="Gao T."/>
            <person name="Zhang H."/>
        </authorList>
    </citation>
    <scope>NUCLEOTIDE SEQUENCE</scope>
    <source>
        <strain evidence="3">KEN1</strain>
    </source>
</reference>
<evidence type="ECO:0000259" key="2">
    <source>
        <dbReference type="Pfam" id="PF13962"/>
    </source>
</evidence>
<feature type="domain" description="PGG" evidence="2">
    <location>
        <begin position="475"/>
        <end position="580"/>
    </location>
</feature>
<sequence length="612" mass="68145">MASSSSQVLPSISGNSNVGENDLNCYLPLHKAAIRGDWESATKFFDSNPDAVSARITKNLETVLHIAVGRSEASSFVEKLVELMPTDALSLKSKFSETALHCAAKYGNIKAAKLLVARHPGLPHIWNDTNLLPLHLAALFGHKEMVLFLLTVTRDNEVPNPFADQPGITLLISIVHSAFYDVALDLVCRYPKLATTVSPGNNTALSILAGKPSAFLSGRSLRSWQKLIYSCIPVKLARTSHLRRGHDIENPSERPIKQIDVFWQVLRQTFRKTYSVFVWRKLYTRFWDVIGGIVPQVKHVHDMKLMHCQAMELVKCLCLESLNVDTVKSASVFKPAVILSATYGIYEVIEEILSSFPSAIWCLDPEHHDLFQIAVINRRETIFNLLYDLEEHAHLVTQNTDSHNNNILHLAGKLAPPHRLSLVPGAALQMQRELQWYKEVENFVTPSYKGKENTDRKTPAMVFAEEHKDLIVEAEEWLKDTAKSCTFAATLIATVVFAAAITVPGGSSTESGLPIFEKQRPFVVFAVSNAVSLFSSVTSVLMFLFILTSRCAEADFLYTLPNTLIIGLVNLFLSLASMMYPLLKDMIRSTYGPGIFGKKRKSIFSKSGNQSV</sequence>
<dbReference type="InterPro" id="IPR036770">
    <property type="entry name" value="Ankyrin_rpt-contain_sf"/>
</dbReference>
<dbReference type="SMART" id="SM00248">
    <property type="entry name" value="ANK"/>
    <property type="match status" value="4"/>
</dbReference>
<dbReference type="Gene3D" id="1.25.40.20">
    <property type="entry name" value="Ankyrin repeat-containing domain"/>
    <property type="match status" value="1"/>
</dbReference>
<dbReference type="SUPFAM" id="SSF48403">
    <property type="entry name" value="Ankyrin repeat"/>
    <property type="match status" value="1"/>
</dbReference>
<dbReference type="Pfam" id="PF13962">
    <property type="entry name" value="PGG"/>
    <property type="match status" value="1"/>
</dbReference>
<evidence type="ECO:0000313" key="3">
    <source>
        <dbReference type="EMBL" id="KAL0410404.1"/>
    </source>
</evidence>
<dbReference type="PANTHER" id="PTHR24177:SF292">
    <property type="entry name" value="ANKYRIN REPEAT FAMILY PROTEIN-RELATED"/>
    <property type="match status" value="1"/>
</dbReference>
<dbReference type="PANTHER" id="PTHR24177">
    <property type="entry name" value="CASKIN"/>
    <property type="match status" value="1"/>
</dbReference>
<comment type="caution">
    <text evidence="3">The sequence shown here is derived from an EMBL/GenBank/DDBJ whole genome shotgun (WGS) entry which is preliminary data.</text>
</comment>
<dbReference type="InterPro" id="IPR026961">
    <property type="entry name" value="PGG_dom"/>
</dbReference>
<evidence type="ECO:0000256" key="1">
    <source>
        <dbReference type="SAM" id="Phobius"/>
    </source>
</evidence>
<dbReference type="GO" id="GO:0016020">
    <property type="term" value="C:membrane"/>
    <property type="evidence" value="ECO:0007669"/>
    <property type="project" value="TreeGrafter"/>
</dbReference>
<accession>A0AAW2U0V6</accession>
<protein>
    <recommendedName>
        <fullName evidence="2">PGG domain-containing protein</fullName>
    </recommendedName>
</protein>
<feature type="transmembrane region" description="Helical" evidence="1">
    <location>
        <begin position="486"/>
        <end position="503"/>
    </location>
</feature>